<proteinExistence type="predicted"/>
<protein>
    <submittedName>
        <fullName evidence="1">Uncharacterized protein</fullName>
    </submittedName>
</protein>
<dbReference type="EMBL" id="KF669652">
    <property type="protein sequence ID" value="AGY47506.1"/>
    <property type="molecule type" value="Genomic_DNA"/>
</dbReference>
<reference evidence="1 2" key="1">
    <citation type="journal article" date="2013" name="Genome Announc.">
        <title>Complete Genome of Bacillus subtilis Myophage Grass.</title>
        <authorList>
            <person name="Miller S.Y."/>
            <person name="Colquhoun J.M."/>
            <person name="Perl A.L."/>
            <person name="Chamakura K.R."/>
            <person name="Kuty Everett G.F."/>
        </authorList>
    </citation>
    <scope>NUCLEOTIDE SEQUENCE [LARGE SCALE GENOMIC DNA]</scope>
</reference>
<dbReference type="GeneID" id="17960165"/>
<organismHost>
    <name type="scientific">Bacillus subtilis</name>
    <dbReference type="NCBI Taxonomy" id="1423"/>
</organismHost>
<dbReference type="RefSeq" id="YP_008771607.1">
    <property type="nucleotide sequence ID" value="NC_022771.1"/>
</dbReference>
<sequence length="104" mass="12291">MYVLKNREGHMERINREIARTLVLERLTLGAKLSSLHETLTEITQQADIYKEVITREQLLTLIKECSLYIYIYIEEALETLHPDTEEYMDLLTHIEGLHYKGKL</sequence>
<organism evidence="1 2">
    <name type="scientific">Bacillus phage Grass</name>
    <dbReference type="NCBI Taxonomy" id="1406785"/>
    <lineage>
        <taxon>Viruses</taxon>
        <taxon>Duplodnaviria</taxon>
        <taxon>Heunggongvirae</taxon>
        <taxon>Uroviricota</taxon>
        <taxon>Caudoviricetes</taxon>
        <taxon>Herelleviridae</taxon>
        <taxon>Bastillevirinae</taxon>
        <taxon>Nitunavirus</taxon>
        <taxon>Nitunavirus grass</taxon>
    </lineage>
</organism>
<gene>
    <name evidence="1" type="ORF">Grass_241</name>
</gene>
<name>U5PUU0_BPGRA</name>
<dbReference type="KEGG" id="vg:17960165"/>
<accession>U5PUU0</accession>
<evidence type="ECO:0000313" key="1">
    <source>
        <dbReference type="EMBL" id="AGY47506.1"/>
    </source>
</evidence>
<keyword evidence="2" id="KW-1185">Reference proteome</keyword>
<evidence type="ECO:0000313" key="2">
    <source>
        <dbReference type="Proteomes" id="UP000017648"/>
    </source>
</evidence>
<dbReference type="Proteomes" id="UP000017648">
    <property type="component" value="Segment"/>
</dbReference>